<dbReference type="InterPro" id="IPR024923">
    <property type="entry name" value="PG_synth_SpoVB"/>
</dbReference>
<dbReference type="PATRIC" id="fig|1679170.3.peg.4229"/>
<feature type="transmembrane region" description="Helical" evidence="6">
    <location>
        <begin position="165"/>
        <end position="183"/>
    </location>
</feature>
<keyword evidence="7" id="KW-0131">Cell cycle</keyword>
<organism evidence="7 8">
    <name type="scientific">Peribacillus loiseleuriae</name>
    <dbReference type="NCBI Taxonomy" id="1679170"/>
    <lineage>
        <taxon>Bacteria</taxon>
        <taxon>Bacillati</taxon>
        <taxon>Bacillota</taxon>
        <taxon>Bacilli</taxon>
        <taxon>Bacillales</taxon>
        <taxon>Bacillaceae</taxon>
        <taxon>Peribacillus</taxon>
    </lineage>
</organism>
<feature type="transmembrane region" description="Helical" evidence="6">
    <location>
        <begin position="126"/>
        <end position="144"/>
    </location>
</feature>
<feature type="transmembrane region" description="Helical" evidence="6">
    <location>
        <begin position="88"/>
        <end position="106"/>
    </location>
</feature>
<reference evidence="8" key="1">
    <citation type="submission" date="2015-07" db="EMBL/GenBank/DDBJ databases">
        <title>Genome sequencing project for genomic taxonomy and phylogenomics of Bacillus-like bacteria.</title>
        <authorList>
            <person name="Liu B."/>
            <person name="Wang J."/>
            <person name="Zhu Y."/>
            <person name="Liu G."/>
            <person name="Chen Q."/>
            <person name="Chen Z."/>
            <person name="Lan J."/>
            <person name="Che J."/>
            <person name="Ge C."/>
            <person name="Shi H."/>
            <person name="Pan Z."/>
            <person name="Liu X."/>
        </authorList>
    </citation>
    <scope>NUCLEOTIDE SEQUENCE [LARGE SCALE GENOMIC DNA]</scope>
    <source>
        <strain evidence="8">FJAT-27997</strain>
    </source>
</reference>
<accession>A0A0K9GXG6</accession>
<feature type="transmembrane region" description="Helical" evidence="6">
    <location>
        <begin position="399"/>
        <end position="418"/>
    </location>
</feature>
<feature type="transmembrane region" description="Helical" evidence="6">
    <location>
        <begin position="491"/>
        <end position="511"/>
    </location>
</feature>
<feature type="transmembrane region" description="Helical" evidence="6">
    <location>
        <begin position="189"/>
        <end position="213"/>
    </location>
</feature>
<evidence type="ECO:0000256" key="6">
    <source>
        <dbReference type="SAM" id="Phobius"/>
    </source>
</evidence>
<proteinExistence type="predicted"/>
<gene>
    <name evidence="7" type="ORF">AC625_18660</name>
</gene>
<evidence type="ECO:0000256" key="4">
    <source>
        <dbReference type="ARBA" id="ARBA00022989"/>
    </source>
</evidence>
<evidence type="ECO:0000256" key="5">
    <source>
        <dbReference type="ARBA" id="ARBA00023136"/>
    </source>
</evidence>
<name>A0A0K9GXG6_9BACI</name>
<evidence type="ECO:0000313" key="8">
    <source>
        <dbReference type="Proteomes" id="UP000037146"/>
    </source>
</evidence>
<dbReference type="EMBL" id="LFZW01000001">
    <property type="protein sequence ID" value="KMY51320.1"/>
    <property type="molecule type" value="Genomic_DNA"/>
</dbReference>
<keyword evidence="2" id="KW-1003">Cell membrane</keyword>
<dbReference type="Pfam" id="PF01943">
    <property type="entry name" value="Polysacc_synt"/>
    <property type="match status" value="1"/>
</dbReference>
<feature type="transmembrane region" description="Helical" evidence="6">
    <location>
        <begin position="294"/>
        <end position="313"/>
    </location>
</feature>
<dbReference type="InterPro" id="IPR002797">
    <property type="entry name" value="Polysacc_synth"/>
</dbReference>
<dbReference type="PANTHER" id="PTHR30250">
    <property type="entry name" value="PST FAMILY PREDICTED COLANIC ACID TRANSPORTER"/>
    <property type="match status" value="1"/>
</dbReference>
<keyword evidence="8" id="KW-1185">Reference proteome</keyword>
<comment type="caution">
    <text evidence="7">The sequence shown here is derived from an EMBL/GenBank/DDBJ whole genome shotgun (WGS) entry which is preliminary data.</text>
</comment>
<sequence length="539" mass="59234">MSSKLLKGAFILTLGSVLSKVLGLFYVIPFNNMVGNDGGELYQFSYVPYTIFISLATAGLPLAVSKFISKYNALEEYAVSQKLFKSSLKIMIVTGFLAFLMMYLIAPVYGEYVTQGIKLKADDVTAVIRAVSFALLFIPVMSLVRGYFQGQQLMEPTAISQVIEQIVRIAFLLSGVFIVLKVMDGDLVTAISFATFAATAGAIGGMFVLLWYWRKHKPVLKEQLLADRGQMDISLPEIYKEVFVSSIPFIFVGIAMPLFQQVDSLTYSKAMVSIGLAEEAKGALGILNLYVQKLVVIPMTLATAFSMALIPAVTRAYVNQNMGGFTRQLNQAFQILLFVTIPAVIGMSVLADPIYSSFYQHDPIGASILQAYAPTAILFALFSISAAVLQGINQQKYTVLSLLVGLLIKLSINIPFIQTFQTKGAVYSTTLGFLAACILNLFVIRYFTQFSYRLVLKRSILICIFSAIMALVVWGIESLLFLLGFQTESRWQAIIMTIISVGFGGLVYAAFSLKSKLAHRLFGSRIDRLAQKLGVKAKG</sequence>
<feature type="transmembrane region" description="Helical" evidence="6">
    <location>
        <begin position="47"/>
        <end position="68"/>
    </location>
</feature>
<evidence type="ECO:0000256" key="3">
    <source>
        <dbReference type="ARBA" id="ARBA00022692"/>
    </source>
</evidence>
<keyword evidence="7" id="KW-0132">Cell division</keyword>
<keyword evidence="3 6" id="KW-0812">Transmembrane</keyword>
<dbReference type="CDD" id="cd13124">
    <property type="entry name" value="MATE_SpoVB_like"/>
    <property type="match status" value="1"/>
</dbReference>
<evidence type="ECO:0000313" key="7">
    <source>
        <dbReference type="EMBL" id="KMY51320.1"/>
    </source>
</evidence>
<protein>
    <submittedName>
        <fullName evidence="7">Cell division protein</fullName>
    </submittedName>
</protein>
<keyword evidence="5 6" id="KW-0472">Membrane</keyword>
<dbReference type="OrthoDB" id="9775950at2"/>
<dbReference type="STRING" id="1679170.AC625_18660"/>
<keyword evidence="4 6" id="KW-1133">Transmembrane helix</keyword>
<dbReference type="GO" id="GO:0051301">
    <property type="term" value="P:cell division"/>
    <property type="evidence" value="ECO:0007669"/>
    <property type="project" value="UniProtKB-KW"/>
</dbReference>
<dbReference type="Proteomes" id="UP000037146">
    <property type="component" value="Unassembled WGS sequence"/>
</dbReference>
<feature type="transmembrane region" description="Helical" evidence="6">
    <location>
        <begin position="333"/>
        <end position="351"/>
    </location>
</feature>
<dbReference type="GO" id="GO:0005886">
    <property type="term" value="C:plasma membrane"/>
    <property type="evidence" value="ECO:0007669"/>
    <property type="project" value="UniProtKB-SubCell"/>
</dbReference>
<feature type="transmembrane region" description="Helical" evidence="6">
    <location>
        <begin position="371"/>
        <end position="392"/>
    </location>
</feature>
<dbReference type="PANTHER" id="PTHR30250:SF21">
    <property type="entry name" value="LIPID II FLIPPASE MURJ"/>
    <property type="match status" value="1"/>
</dbReference>
<evidence type="ECO:0000256" key="2">
    <source>
        <dbReference type="ARBA" id="ARBA00022475"/>
    </source>
</evidence>
<dbReference type="PIRSF" id="PIRSF038958">
    <property type="entry name" value="PG_synth_SpoVB"/>
    <property type="match status" value="1"/>
</dbReference>
<dbReference type="RefSeq" id="WP_049682666.1">
    <property type="nucleotide sequence ID" value="NZ_LFZW01000001.1"/>
</dbReference>
<evidence type="ECO:0000256" key="1">
    <source>
        <dbReference type="ARBA" id="ARBA00004651"/>
    </source>
</evidence>
<comment type="subcellular location">
    <subcellularLocation>
        <location evidence="1">Cell membrane</location>
        <topology evidence="1">Multi-pass membrane protein</topology>
    </subcellularLocation>
</comment>
<dbReference type="AlphaFoldDB" id="A0A0K9GXG6"/>
<feature type="transmembrane region" description="Helical" evidence="6">
    <location>
        <begin position="424"/>
        <end position="448"/>
    </location>
</feature>
<feature type="transmembrane region" description="Helical" evidence="6">
    <location>
        <begin position="460"/>
        <end position="485"/>
    </location>
</feature>
<dbReference type="InterPro" id="IPR050833">
    <property type="entry name" value="Poly_Biosynth_Transport"/>
</dbReference>
<feature type="transmembrane region" description="Helical" evidence="6">
    <location>
        <begin position="238"/>
        <end position="259"/>
    </location>
</feature>